<dbReference type="GO" id="GO:0051301">
    <property type="term" value="P:cell division"/>
    <property type="evidence" value="ECO:0007669"/>
    <property type="project" value="UniProtKB-KW"/>
</dbReference>
<sequence>MAENNKDILSIKLNVYNRTLPVNCRRDEEEKYRKSAKLITDLVNFYSSRYAGQKNDVDILYMVLIDVAMRYHKSEERNDVEPLMETLKGLTDEIEDALGIEPSSV</sequence>
<gene>
    <name evidence="1" type="ORF">EJ73_01546</name>
</gene>
<accession>A0A318HTG3</accession>
<dbReference type="InterPro" id="IPR036192">
    <property type="entry name" value="Cell_div_ZapA-like_sf"/>
</dbReference>
<comment type="caution">
    <text evidence="1">The sequence shown here is derived from an EMBL/GenBank/DDBJ whole genome shotgun (WGS) entry which is preliminary data.</text>
</comment>
<dbReference type="OrthoDB" id="1079858at2"/>
<evidence type="ECO:0000313" key="1">
    <source>
        <dbReference type="EMBL" id="PXX21764.1"/>
    </source>
</evidence>
<organism evidence="1 2">
    <name type="scientific">Hoylesella shahii DSM 15611 = JCM 12083</name>
    <dbReference type="NCBI Taxonomy" id="1122991"/>
    <lineage>
        <taxon>Bacteria</taxon>
        <taxon>Pseudomonadati</taxon>
        <taxon>Bacteroidota</taxon>
        <taxon>Bacteroidia</taxon>
        <taxon>Bacteroidales</taxon>
        <taxon>Prevotellaceae</taxon>
        <taxon>Hoylesella</taxon>
    </lineage>
</organism>
<evidence type="ECO:0000313" key="2">
    <source>
        <dbReference type="Proteomes" id="UP000248314"/>
    </source>
</evidence>
<protein>
    <submittedName>
        <fullName evidence="1">Cell division protein ZapA</fullName>
    </submittedName>
</protein>
<dbReference type="Pfam" id="PF05164">
    <property type="entry name" value="ZapA"/>
    <property type="match status" value="1"/>
</dbReference>
<keyword evidence="1" id="KW-0131">Cell cycle</keyword>
<dbReference type="InterPro" id="IPR007838">
    <property type="entry name" value="Cell_div_ZapA-like"/>
</dbReference>
<reference evidence="1 2" key="1">
    <citation type="submission" date="2018-05" db="EMBL/GenBank/DDBJ databases">
        <title>Genomic Encyclopedia of Type Strains, Phase I: the one thousand microbial genomes (KMG-I) project.</title>
        <authorList>
            <person name="Kyrpides N."/>
        </authorList>
    </citation>
    <scope>NUCLEOTIDE SEQUENCE [LARGE SCALE GENOMIC DNA]</scope>
    <source>
        <strain evidence="1 2">DSM 15611</strain>
    </source>
</reference>
<proteinExistence type="predicted"/>
<dbReference type="Proteomes" id="UP000248314">
    <property type="component" value="Unassembled WGS sequence"/>
</dbReference>
<dbReference type="EMBL" id="QJJX01000016">
    <property type="protein sequence ID" value="PXX21764.1"/>
    <property type="molecule type" value="Genomic_DNA"/>
</dbReference>
<dbReference type="STRING" id="1122991.GCA_000613445_02965"/>
<keyword evidence="2" id="KW-1185">Reference proteome</keyword>
<dbReference type="RefSeq" id="WP_025815318.1">
    <property type="nucleotide sequence ID" value="NZ_BAIZ01000003.1"/>
</dbReference>
<dbReference type="SUPFAM" id="SSF102829">
    <property type="entry name" value="Cell division protein ZapA-like"/>
    <property type="match status" value="1"/>
</dbReference>
<dbReference type="GeneID" id="84900080"/>
<dbReference type="AlphaFoldDB" id="A0A318HTG3"/>
<keyword evidence="1" id="KW-0132">Cell division</keyword>
<name>A0A318HTG3_9BACT</name>